<dbReference type="CDD" id="cd00483">
    <property type="entry name" value="HPPK"/>
    <property type="match status" value="1"/>
</dbReference>
<dbReference type="GO" id="GO:0003848">
    <property type="term" value="F:2-amino-4-hydroxy-6-hydroxymethyldihydropteridine diphosphokinase activity"/>
    <property type="evidence" value="ECO:0007669"/>
    <property type="project" value="UniProtKB-EC"/>
</dbReference>
<dbReference type="UniPathway" id="UPA00077">
    <property type="reaction ID" value="UER00155"/>
</dbReference>
<proteinExistence type="predicted"/>
<keyword evidence="5" id="KW-0418">Kinase</keyword>
<dbReference type="SUPFAM" id="SSF55083">
    <property type="entry name" value="6-hydroxymethyl-7,8-dihydropterin pyrophosphokinase, HPPK"/>
    <property type="match status" value="1"/>
</dbReference>
<gene>
    <name evidence="9" type="ORF">UFOPK2625_00621</name>
</gene>
<keyword evidence="7" id="KW-0289">Folate biosynthesis</keyword>
<dbReference type="GO" id="GO:0016301">
    <property type="term" value="F:kinase activity"/>
    <property type="evidence" value="ECO:0007669"/>
    <property type="project" value="UniProtKB-KW"/>
</dbReference>
<protein>
    <recommendedName>
        <fullName evidence="2">2-amino-4-hydroxy-6-hydroxymethyldihydropteridine diphosphokinase</fullName>
        <ecNumber evidence="2">2.7.6.3</ecNumber>
    </recommendedName>
</protein>
<evidence type="ECO:0000313" key="9">
    <source>
        <dbReference type="EMBL" id="CAB4703412.1"/>
    </source>
</evidence>
<dbReference type="InterPro" id="IPR035907">
    <property type="entry name" value="Hppk_sf"/>
</dbReference>
<dbReference type="PROSITE" id="PS00794">
    <property type="entry name" value="HPPK"/>
    <property type="match status" value="1"/>
</dbReference>
<evidence type="ECO:0000256" key="5">
    <source>
        <dbReference type="ARBA" id="ARBA00022777"/>
    </source>
</evidence>
<evidence type="ECO:0000256" key="7">
    <source>
        <dbReference type="ARBA" id="ARBA00022909"/>
    </source>
</evidence>
<dbReference type="InterPro" id="IPR000550">
    <property type="entry name" value="Hppk"/>
</dbReference>
<dbReference type="EMBL" id="CAEZXZ010000076">
    <property type="protein sequence ID" value="CAB4703412.1"/>
    <property type="molecule type" value="Genomic_DNA"/>
</dbReference>
<reference evidence="9" key="1">
    <citation type="submission" date="2020-05" db="EMBL/GenBank/DDBJ databases">
        <authorList>
            <person name="Chiriac C."/>
            <person name="Salcher M."/>
            <person name="Ghai R."/>
            <person name="Kavagutti S V."/>
        </authorList>
    </citation>
    <scope>NUCLEOTIDE SEQUENCE</scope>
</reference>
<evidence type="ECO:0000256" key="3">
    <source>
        <dbReference type="ARBA" id="ARBA00022679"/>
    </source>
</evidence>
<dbReference type="Gene3D" id="3.30.70.560">
    <property type="entry name" value="7,8-Dihydro-6-hydroxymethylpterin-pyrophosphokinase HPPK"/>
    <property type="match status" value="1"/>
</dbReference>
<keyword evidence="6" id="KW-0067">ATP-binding</keyword>
<evidence type="ECO:0000256" key="1">
    <source>
        <dbReference type="ARBA" id="ARBA00005051"/>
    </source>
</evidence>
<evidence type="ECO:0000256" key="4">
    <source>
        <dbReference type="ARBA" id="ARBA00022741"/>
    </source>
</evidence>
<dbReference type="GO" id="GO:0046656">
    <property type="term" value="P:folic acid biosynthetic process"/>
    <property type="evidence" value="ECO:0007669"/>
    <property type="project" value="UniProtKB-KW"/>
</dbReference>
<dbReference type="PANTHER" id="PTHR43071:SF1">
    <property type="entry name" value="2-AMINO-4-HYDROXY-6-HYDROXYMETHYLDIHYDROPTERIDINE PYROPHOSPHOKINASE"/>
    <property type="match status" value="1"/>
</dbReference>
<dbReference type="NCBIfam" id="TIGR01498">
    <property type="entry name" value="folK"/>
    <property type="match status" value="1"/>
</dbReference>
<sequence length="170" mass="18455">MKTTTAVLALGANLDDRWAALQGAIDALDQDPAIDINSISSLYETDPVGGPEQPVYFNAILSLDTSLSAHELLAAAHEIENSWHRTREVRWGARTLDIDLITFGALIYSDDILTVPHPRAHEREFVLVPWLEIDPDAKLPGRGSVAGLSASSPSGAVRRVGQQLIIKLEP</sequence>
<keyword evidence="3" id="KW-0808">Transferase</keyword>
<keyword evidence="4" id="KW-0547">Nucleotide-binding</keyword>
<evidence type="ECO:0000256" key="6">
    <source>
        <dbReference type="ARBA" id="ARBA00022840"/>
    </source>
</evidence>
<evidence type="ECO:0000259" key="8">
    <source>
        <dbReference type="PROSITE" id="PS00794"/>
    </source>
</evidence>
<dbReference type="GO" id="GO:0005524">
    <property type="term" value="F:ATP binding"/>
    <property type="evidence" value="ECO:0007669"/>
    <property type="project" value="UniProtKB-KW"/>
</dbReference>
<comment type="pathway">
    <text evidence="1">Cofactor biosynthesis; tetrahydrofolate biosynthesis; 2-amino-4-hydroxy-6-hydroxymethyl-7,8-dihydropteridine diphosphate from 7,8-dihydroneopterin triphosphate: step 4/4.</text>
</comment>
<name>A0A6J6PYV1_9ZZZZ</name>
<feature type="domain" description="7,8-dihydro-6-hydroxymethylpterin-pyrophosphokinase" evidence="8">
    <location>
        <begin position="90"/>
        <end position="101"/>
    </location>
</feature>
<evidence type="ECO:0000256" key="2">
    <source>
        <dbReference type="ARBA" id="ARBA00013253"/>
    </source>
</evidence>
<dbReference type="PANTHER" id="PTHR43071">
    <property type="entry name" value="2-AMINO-4-HYDROXY-6-HYDROXYMETHYLDIHYDROPTERIDINE PYROPHOSPHOKINASE"/>
    <property type="match status" value="1"/>
</dbReference>
<dbReference type="GO" id="GO:0046654">
    <property type="term" value="P:tetrahydrofolate biosynthetic process"/>
    <property type="evidence" value="ECO:0007669"/>
    <property type="project" value="UniProtKB-UniPathway"/>
</dbReference>
<dbReference type="AlphaFoldDB" id="A0A6J6PYV1"/>
<accession>A0A6J6PYV1</accession>
<dbReference type="EC" id="2.7.6.3" evidence="2"/>
<dbReference type="Pfam" id="PF01288">
    <property type="entry name" value="HPPK"/>
    <property type="match status" value="1"/>
</dbReference>
<organism evidence="9">
    <name type="scientific">freshwater metagenome</name>
    <dbReference type="NCBI Taxonomy" id="449393"/>
    <lineage>
        <taxon>unclassified sequences</taxon>
        <taxon>metagenomes</taxon>
        <taxon>ecological metagenomes</taxon>
    </lineage>
</organism>